<dbReference type="AlphaFoldDB" id="A0A8C5PPP6"/>
<evidence type="ECO:0000259" key="1">
    <source>
        <dbReference type="Pfam" id="PF14517"/>
    </source>
</evidence>
<organism evidence="2 3">
    <name type="scientific">Leptobrachium leishanense</name>
    <name type="common">Leishan spiny toad</name>
    <dbReference type="NCBI Taxonomy" id="445787"/>
    <lineage>
        <taxon>Eukaryota</taxon>
        <taxon>Metazoa</taxon>
        <taxon>Chordata</taxon>
        <taxon>Craniata</taxon>
        <taxon>Vertebrata</taxon>
        <taxon>Euteleostomi</taxon>
        <taxon>Amphibia</taxon>
        <taxon>Batrachia</taxon>
        <taxon>Anura</taxon>
        <taxon>Pelobatoidea</taxon>
        <taxon>Megophryidae</taxon>
        <taxon>Leptobrachium</taxon>
    </lineage>
</organism>
<dbReference type="Gene3D" id="2.170.15.10">
    <property type="entry name" value="Proaerolysin, chain A, domain 3"/>
    <property type="match status" value="1"/>
</dbReference>
<sequence>MYYTIYTTSCIAYDKINGFPLFLNLLFIQTHFVHKVDLPPDCLTAQLTGSSCASVQIKTVLNSAIRVFQRKVKIRIGWRTNGQFGKRDTILVAITKRPNICRAGLPPNHINDDYPARSTAVGKIDLVRRLAFSPAGELFATRGKDLYRGPMPSDANADWFSIAKRVDTVDWDKIRFIFFHPDGTMYAVTNNGAFYKGPPPDNDKVSWLYRVATKIGQRSWETNHALFFNNEGVLYAVTREGRLVARHPPVSASDSWLSDAVIVGGGDWRNLSGFISFSPDGYLWCVNKKNGDCFRGLPPTRQDPNNYIKNAQKLGRNYNRFPVFVFTVDRMMKSILSFEFLPDSGEIVSLTTEVMHTQVYPNGSSTTLYHTFSFSETTTETSTFSQQHGFTVASSAEMHFEAGIPILLEYEQKISIDVSTTHTWTLTETNTVQRTFTSSTKVEVPAKSSIRMTATIQKGQMNVPYRAKIQTMFGSEAFIEGIWKGVTYYHLMVSQDDYRPQYDSDIAEDYTDIA</sequence>
<dbReference type="Pfam" id="PF03318">
    <property type="entry name" value="ETX_MTX2"/>
    <property type="match status" value="1"/>
</dbReference>
<dbReference type="Proteomes" id="UP000694569">
    <property type="component" value="Unplaced"/>
</dbReference>
<reference evidence="2" key="2">
    <citation type="submission" date="2025-09" db="UniProtKB">
        <authorList>
            <consortium name="Ensembl"/>
        </authorList>
    </citation>
    <scope>IDENTIFICATION</scope>
</reference>
<evidence type="ECO:0000313" key="2">
    <source>
        <dbReference type="Ensembl" id="ENSLLEP00000025749.1"/>
    </source>
</evidence>
<dbReference type="InterPro" id="IPR053237">
    <property type="entry name" value="Natterin_C"/>
</dbReference>
<feature type="domain" description="Tachylectin 2" evidence="1">
    <location>
        <begin position="103"/>
        <end position="321"/>
    </location>
</feature>
<name>A0A8C5PPP6_9ANUR</name>
<dbReference type="OrthoDB" id="1925699at2759"/>
<dbReference type="PANTHER" id="PTHR39244:SF5">
    <property type="entry name" value="NATTERIN-3-LIKE"/>
    <property type="match status" value="1"/>
</dbReference>
<accession>A0A8C5PPP6</accession>
<dbReference type="GeneTree" id="ENSGT00620000089136"/>
<protein>
    <recommendedName>
        <fullName evidence="1">Tachylectin 2 domain-containing protein</fullName>
    </recommendedName>
</protein>
<dbReference type="InterPro" id="IPR004991">
    <property type="entry name" value="Aerolysin-like"/>
</dbReference>
<dbReference type="SUPFAM" id="SSF50934">
    <property type="entry name" value="Tachylectin-2"/>
    <property type="match status" value="2"/>
</dbReference>
<dbReference type="Ensembl" id="ENSLLET00000026736.1">
    <property type="protein sequence ID" value="ENSLLEP00000025749.1"/>
    <property type="gene ID" value="ENSLLEG00000016324.1"/>
</dbReference>
<dbReference type="PANTHER" id="PTHR39244">
    <property type="entry name" value="NATTERIN-4"/>
    <property type="match status" value="1"/>
</dbReference>
<dbReference type="Pfam" id="PF14517">
    <property type="entry name" value="Tachylectin"/>
    <property type="match status" value="1"/>
</dbReference>
<dbReference type="Gene3D" id="2.115.10.10">
    <property type="entry name" value="Tachylectin 2"/>
    <property type="match status" value="1"/>
</dbReference>
<dbReference type="InterPro" id="IPR036813">
    <property type="entry name" value="Tachylectin2_sf"/>
</dbReference>
<dbReference type="InterPro" id="IPR023294">
    <property type="entry name" value="Tachylectin2"/>
</dbReference>
<reference evidence="2" key="1">
    <citation type="submission" date="2025-08" db="UniProtKB">
        <authorList>
            <consortium name="Ensembl"/>
        </authorList>
    </citation>
    <scope>IDENTIFICATION</scope>
</reference>
<keyword evidence="3" id="KW-1185">Reference proteome</keyword>
<proteinExistence type="predicted"/>
<evidence type="ECO:0000313" key="3">
    <source>
        <dbReference type="Proteomes" id="UP000694569"/>
    </source>
</evidence>